<feature type="transmembrane region" description="Helical" evidence="1">
    <location>
        <begin position="110"/>
        <end position="134"/>
    </location>
</feature>
<dbReference type="GO" id="GO:0005783">
    <property type="term" value="C:endoplasmic reticulum"/>
    <property type="evidence" value="ECO:0000318"/>
    <property type="project" value="GO_Central"/>
</dbReference>
<dbReference type="InParanoid" id="D8T4R6"/>
<feature type="transmembrane region" description="Helical" evidence="1">
    <location>
        <begin position="317"/>
        <end position="339"/>
    </location>
</feature>
<accession>D8T4R6</accession>
<dbReference type="GO" id="GO:0012505">
    <property type="term" value="C:endomembrane system"/>
    <property type="evidence" value="ECO:0000318"/>
    <property type="project" value="GO_Central"/>
</dbReference>
<gene>
    <name evidence="2" type="ORF">SELMODRAFT_185410</name>
</gene>
<dbReference type="FunCoup" id="D8T4R6">
    <property type="interactions" value="3165"/>
</dbReference>
<dbReference type="eggNOG" id="KOG1109">
    <property type="taxonomic scope" value="Eukaryota"/>
</dbReference>
<sequence length="430" mass="48455">MADEFSSPVAPTASSSFTSTIGIDPMKRLKRMHTRQREQLVLTKQPLTTTKFFLLAMLQHLGRIWIYAARHRFTFLLFLFLCFASGCTLLVVGGYEKAMEEAWLYFRFAVWWIGLGVASSIGLGSGLHTFVLYLGPHIAMFTLKATLCGRDDLKSAPYDTPYFGTSASWADKDCTSIGAPQFPRLASEHESYMVPLYNVLVQVQPEAVLWGIGTALGELPPYFVSRAARLSGERLKALDDIENESATKDSLLTRVRQWMVTKIQRFGFFTILICASVPNPLFDLAGMMCGHFLVPFWKFFLATLLGKAVIKTHIQTIFIILACNAHLVELILDSLTWSLSKVPTFSFILPRIRTTLQSAQESFRHGQQAKSGQPNMVAFAWNTFVMVILMGFLASIVNSTAQGYLMQRQLREMETVEKQEEQQQQAPRQD</sequence>
<dbReference type="OMA" id="EEPYDKR"/>
<feature type="transmembrane region" description="Helical" evidence="1">
    <location>
        <begin position="73"/>
        <end position="95"/>
    </location>
</feature>
<organism evidence="3">
    <name type="scientific">Selaginella moellendorffii</name>
    <name type="common">Spikemoss</name>
    <dbReference type="NCBI Taxonomy" id="88036"/>
    <lineage>
        <taxon>Eukaryota</taxon>
        <taxon>Viridiplantae</taxon>
        <taxon>Streptophyta</taxon>
        <taxon>Embryophyta</taxon>
        <taxon>Tracheophyta</taxon>
        <taxon>Lycopodiopsida</taxon>
        <taxon>Selaginellales</taxon>
        <taxon>Selaginellaceae</taxon>
        <taxon>Selaginella</taxon>
    </lineage>
</organism>
<protein>
    <recommendedName>
        <fullName evidence="4">Vacuole membrane protein 1</fullName>
    </recommendedName>
</protein>
<dbReference type="EMBL" id="GL377674">
    <property type="protein sequence ID" value="EFJ08468.1"/>
    <property type="molecule type" value="Genomic_DNA"/>
</dbReference>
<name>D8T4R6_SELML</name>
<evidence type="ECO:0000313" key="2">
    <source>
        <dbReference type="EMBL" id="EFJ08468.1"/>
    </source>
</evidence>
<dbReference type="Proteomes" id="UP000001514">
    <property type="component" value="Unassembled WGS sequence"/>
</dbReference>
<dbReference type="OrthoDB" id="2016540at2759"/>
<keyword evidence="1" id="KW-0472">Membrane</keyword>
<evidence type="ECO:0000313" key="3">
    <source>
        <dbReference type="Proteomes" id="UP000001514"/>
    </source>
</evidence>
<evidence type="ECO:0000256" key="1">
    <source>
        <dbReference type="SAM" id="Phobius"/>
    </source>
</evidence>
<dbReference type="STRING" id="88036.D8T4R6"/>
<feature type="transmembrane region" description="Helical" evidence="1">
    <location>
        <begin position="292"/>
        <end position="310"/>
    </location>
</feature>
<dbReference type="GO" id="GO:0016020">
    <property type="term" value="C:membrane"/>
    <property type="evidence" value="ECO:0000318"/>
    <property type="project" value="GO_Central"/>
</dbReference>
<feature type="transmembrane region" description="Helical" evidence="1">
    <location>
        <begin position="379"/>
        <end position="401"/>
    </location>
</feature>
<dbReference type="Gramene" id="EFJ08468">
    <property type="protein sequence ID" value="EFJ08468"/>
    <property type="gene ID" value="SELMODRAFT_185410"/>
</dbReference>
<feature type="transmembrane region" description="Helical" evidence="1">
    <location>
        <begin position="266"/>
        <end position="286"/>
    </location>
</feature>
<reference evidence="2" key="1">
    <citation type="journal article" date="2011" name="Science">
        <title>The Selaginella genome identifies genetic changes associated with the evolution of vascular plants.</title>
        <authorList>
            <person name="Banks J.A."/>
            <person name="Nishiyama T."/>
            <person name="Hasebe M."/>
            <person name="Bowman J.L."/>
            <person name="Gribskov M."/>
            <person name="dePamphilis C."/>
            <person name="Albert V.A."/>
            <person name="Aono N."/>
            <person name="Aoyama T."/>
            <person name="Ambrose B.A."/>
            <person name="Ashton N.W."/>
            <person name="Axtell M.J."/>
            <person name="Barker E."/>
            <person name="Barker M.S."/>
            <person name="Bennetzen J.L."/>
            <person name="Bonawitz N.D."/>
            <person name="Chapple C."/>
            <person name="Cheng C."/>
            <person name="Correa L.G."/>
            <person name="Dacre M."/>
            <person name="DeBarry J."/>
            <person name="Dreyer I."/>
            <person name="Elias M."/>
            <person name="Engstrom E.M."/>
            <person name="Estelle M."/>
            <person name="Feng L."/>
            <person name="Finet C."/>
            <person name="Floyd S.K."/>
            <person name="Frommer W.B."/>
            <person name="Fujita T."/>
            <person name="Gramzow L."/>
            <person name="Gutensohn M."/>
            <person name="Harholt J."/>
            <person name="Hattori M."/>
            <person name="Heyl A."/>
            <person name="Hirai T."/>
            <person name="Hiwatashi Y."/>
            <person name="Ishikawa M."/>
            <person name="Iwata M."/>
            <person name="Karol K.G."/>
            <person name="Koehler B."/>
            <person name="Kolukisaoglu U."/>
            <person name="Kubo M."/>
            <person name="Kurata T."/>
            <person name="Lalonde S."/>
            <person name="Li K."/>
            <person name="Li Y."/>
            <person name="Litt A."/>
            <person name="Lyons E."/>
            <person name="Manning G."/>
            <person name="Maruyama T."/>
            <person name="Michael T.P."/>
            <person name="Mikami K."/>
            <person name="Miyazaki S."/>
            <person name="Morinaga S."/>
            <person name="Murata T."/>
            <person name="Mueller-Roeber B."/>
            <person name="Nelson D.R."/>
            <person name="Obara M."/>
            <person name="Oguri Y."/>
            <person name="Olmstead R.G."/>
            <person name="Onodera N."/>
            <person name="Petersen B.L."/>
            <person name="Pils B."/>
            <person name="Prigge M."/>
            <person name="Rensing S.A."/>
            <person name="Riano-Pachon D.M."/>
            <person name="Roberts A.W."/>
            <person name="Sato Y."/>
            <person name="Scheller H.V."/>
            <person name="Schulz B."/>
            <person name="Schulz C."/>
            <person name="Shakirov E.V."/>
            <person name="Shibagaki N."/>
            <person name="Shinohara N."/>
            <person name="Shippen D.E."/>
            <person name="Soerensen I."/>
            <person name="Sotooka R."/>
            <person name="Sugimoto N."/>
            <person name="Sugita M."/>
            <person name="Sumikawa N."/>
            <person name="Tanurdzic M."/>
            <person name="Theissen G."/>
            <person name="Ulvskov P."/>
            <person name="Wakazuki S."/>
            <person name="Weng J.K."/>
            <person name="Willats W.W."/>
            <person name="Wipf D."/>
            <person name="Wolf P.G."/>
            <person name="Yang L."/>
            <person name="Zimmer A.D."/>
            <person name="Zhu Q."/>
            <person name="Mitros T."/>
            <person name="Hellsten U."/>
            <person name="Loque D."/>
            <person name="Otillar R."/>
            <person name="Salamov A."/>
            <person name="Schmutz J."/>
            <person name="Shapiro H."/>
            <person name="Lindquist E."/>
            <person name="Lucas S."/>
            <person name="Rokhsar D."/>
            <person name="Grigoriev I.V."/>
        </authorList>
    </citation>
    <scope>NUCLEOTIDE SEQUENCE [LARGE SCALE GENOMIC DNA]</scope>
</reference>
<proteinExistence type="predicted"/>
<keyword evidence="1" id="KW-1133">Transmembrane helix</keyword>
<keyword evidence="3" id="KW-1185">Reference proteome</keyword>
<keyword evidence="1" id="KW-0812">Transmembrane</keyword>
<dbReference type="KEGG" id="smo:SELMODRAFT_185410"/>
<evidence type="ECO:0008006" key="4">
    <source>
        <dbReference type="Google" id="ProtNLM"/>
    </source>
</evidence>
<dbReference type="HOGENOM" id="CLU_033298_0_1_1"/>
<dbReference type="AlphaFoldDB" id="D8T4R6"/>